<dbReference type="PANTHER" id="PTHR38447">
    <property type="entry name" value="TRANSCRIPTION FACTOR YDEB-RELATED"/>
    <property type="match status" value="1"/>
</dbReference>
<accession>A0A974S0G7</accession>
<reference evidence="2 3" key="1">
    <citation type="submission" date="2021-01" db="EMBL/GenBank/DDBJ databases">
        <title>FDA dAtabase for Regulatory Grade micrObial Sequences (FDA-ARGOS): Supporting development and validation of Infectious Disease Dx tests.</title>
        <authorList>
            <person name="Nelson B."/>
            <person name="Plummer A."/>
            <person name="Tallon L."/>
            <person name="Sadzewicz L."/>
            <person name="Zhao X."/>
            <person name="Boylan J."/>
            <person name="Ott S."/>
            <person name="Bowen H."/>
            <person name="Vavikolanu K."/>
            <person name="Mehta A."/>
            <person name="Aluvathingal J."/>
            <person name="Nadendla S."/>
            <person name="Myers T."/>
            <person name="Yan Y."/>
            <person name="Sichtig H."/>
        </authorList>
    </citation>
    <scope>NUCLEOTIDE SEQUENCE [LARGE SCALE GENOMIC DNA]</scope>
    <source>
        <strain evidence="2 3">FDAARGOS_1161</strain>
    </source>
</reference>
<dbReference type="RefSeq" id="WP_040375355.1">
    <property type="nucleotide sequence ID" value="NZ_CP068053.1"/>
</dbReference>
<name>A0A974S0G7_PERPY</name>
<dbReference type="InterPro" id="IPR003711">
    <property type="entry name" value="CarD-like/TRCF_RID"/>
</dbReference>
<feature type="domain" description="CarD-like/TRCF RNAP-interacting" evidence="1">
    <location>
        <begin position="6"/>
        <end position="115"/>
    </location>
</feature>
<dbReference type="AlphaFoldDB" id="A0A974S0G7"/>
<dbReference type="EMBL" id="CP068053">
    <property type="protein sequence ID" value="QQT00461.1"/>
    <property type="molecule type" value="Genomic_DNA"/>
</dbReference>
<evidence type="ECO:0000313" key="2">
    <source>
        <dbReference type="EMBL" id="QQT00461.1"/>
    </source>
</evidence>
<dbReference type="InterPro" id="IPR042215">
    <property type="entry name" value="CarD-like_C"/>
</dbReference>
<dbReference type="SUPFAM" id="SSF141259">
    <property type="entry name" value="CarD-like"/>
    <property type="match status" value="1"/>
</dbReference>
<gene>
    <name evidence="2" type="ORF">I6J18_00445</name>
</gene>
<keyword evidence="3" id="KW-1185">Reference proteome</keyword>
<dbReference type="Gene3D" id="2.40.10.170">
    <property type="match status" value="1"/>
</dbReference>
<dbReference type="Pfam" id="PF02559">
    <property type="entry name" value="CarD_TRCF_RID"/>
    <property type="match status" value="1"/>
</dbReference>
<dbReference type="Proteomes" id="UP000595254">
    <property type="component" value="Chromosome"/>
</dbReference>
<proteinExistence type="predicted"/>
<evidence type="ECO:0000259" key="1">
    <source>
        <dbReference type="SMART" id="SM01058"/>
    </source>
</evidence>
<dbReference type="InterPro" id="IPR036101">
    <property type="entry name" value="CarD-like/TRCF_RID_sf"/>
</dbReference>
<dbReference type="SMART" id="SM01058">
    <property type="entry name" value="CarD_TRCF"/>
    <property type="match status" value="1"/>
</dbReference>
<dbReference type="InterPro" id="IPR052531">
    <property type="entry name" value="CarD-like_regulator"/>
</dbReference>
<protein>
    <submittedName>
        <fullName evidence="2">Transcription factor YdeB</fullName>
    </submittedName>
</protein>
<dbReference type="InterPro" id="IPR048792">
    <property type="entry name" value="CarD_C"/>
</dbReference>
<evidence type="ECO:0000313" key="3">
    <source>
        <dbReference type="Proteomes" id="UP000595254"/>
    </source>
</evidence>
<dbReference type="Gene3D" id="1.20.58.1290">
    <property type="entry name" value="CarD-like, C-terminal domain"/>
    <property type="match status" value="1"/>
</dbReference>
<sequence>MGVRYLFQIGDQIVYPMHGAGIIESIEDKEIQGKVHQYYVLQLPNKMQVMLPVGKIKNFSIRKVVDTLTLENVLHLFHNGETDRTLNFKERYKSNMEKMKTGKIQEGAEVLRDLMRMNKEKTLNSSEKSMLGNARKFLSSELGLINGITEDQAIDLLNYRIGK</sequence>
<dbReference type="KEGG" id="ppsr:I6J18_00445"/>
<organism evidence="2 3">
    <name type="scientific">Peribacillus psychrosaccharolyticus</name>
    <name type="common">Bacillus psychrosaccharolyticus</name>
    <dbReference type="NCBI Taxonomy" id="1407"/>
    <lineage>
        <taxon>Bacteria</taxon>
        <taxon>Bacillati</taxon>
        <taxon>Bacillota</taxon>
        <taxon>Bacilli</taxon>
        <taxon>Bacillales</taxon>
        <taxon>Bacillaceae</taxon>
        <taxon>Peribacillus</taxon>
    </lineage>
</organism>
<dbReference type="PANTHER" id="PTHR38447:SF1">
    <property type="entry name" value="RNA POLYMERASE-BINDING TRANSCRIPTION FACTOR CARD"/>
    <property type="match status" value="1"/>
</dbReference>
<dbReference type="Pfam" id="PF21095">
    <property type="entry name" value="CarD_C"/>
    <property type="match status" value="1"/>
</dbReference>
<dbReference type="GO" id="GO:0009303">
    <property type="term" value="P:rRNA transcription"/>
    <property type="evidence" value="ECO:0007669"/>
    <property type="project" value="TreeGrafter"/>
</dbReference>